<feature type="transmembrane region" description="Helical" evidence="6">
    <location>
        <begin position="85"/>
        <end position="112"/>
    </location>
</feature>
<keyword evidence="3 6" id="KW-0812">Transmembrane</keyword>
<evidence type="ECO:0000256" key="2">
    <source>
        <dbReference type="ARBA" id="ARBA00022475"/>
    </source>
</evidence>
<name>A0ABR6X0Y3_9BURK</name>
<feature type="transmembrane region" description="Helical" evidence="6">
    <location>
        <begin position="292"/>
        <end position="319"/>
    </location>
</feature>
<dbReference type="CDD" id="cd06581">
    <property type="entry name" value="TM_PBP1_LivM_like"/>
    <property type="match status" value="1"/>
</dbReference>
<evidence type="ECO:0000256" key="6">
    <source>
        <dbReference type="SAM" id="Phobius"/>
    </source>
</evidence>
<evidence type="ECO:0000256" key="1">
    <source>
        <dbReference type="ARBA" id="ARBA00004651"/>
    </source>
</evidence>
<feature type="transmembrane region" description="Helical" evidence="6">
    <location>
        <begin position="258"/>
        <end position="286"/>
    </location>
</feature>
<reference evidence="7 8" key="1">
    <citation type="submission" date="2020-08" db="EMBL/GenBank/DDBJ databases">
        <title>Novel species isolated from subtropical streams in China.</title>
        <authorList>
            <person name="Lu H."/>
        </authorList>
    </citation>
    <scope>NUCLEOTIDE SEQUENCE [LARGE SCALE GENOMIC DNA]</scope>
    <source>
        <strain evidence="7 8">KACC 16656</strain>
    </source>
</reference>
<dbReference type="RefSeq" id="WP_186920757.1">
    <property type="nucleotide sequence ID" value="NZ_JACOFW010000001.1"/>
</dbReference>
<keyword evidence="8" id="KW-1185">Reference proteome</keyword>
<feature type="transmembrane region" description="Helical" evidence="6">
    <location>
        <begin position="216"/>
        <end position="238"/>
    </location>
</feature>
<evidence type="ECO:0000313" key="7">
    <source>
        <dbReference type="EMBL" id="MBC3806041.1"/>
    </source>
</evidence>
<dbReference type="InterPro" id="IPR043428">
    <property type="entry name" value="LivM-like"/>
</dbReference>
<evidence type="ECO:0000256" key="3">
    <source>
        <dbReference type="ARBA" id="ARBA00022692"/>
    </source>
</evidence>
<organism evidence="7 8">
    <name type="scientific">Undibacterium seohonense</name>
    <dbReference type="NCBI Taxonomy" id="1344950"/>
    <lineage>
        <taxon>Bacteria</taxon>
        <taxon>Pseudomonadati</taxon>
        <taxon>Pseudomonadota</taxon>
        <taxon>Betaproteobacteria</taxon>
        <taxon>Burkholderiales</taxon>
        <taxon>Oxalobacteraceae</taxon>
        <taxon>Undibacterium</taxon>
    </lineage>
</organism>
<dbReference type="InterPro" id="IPR001851">
    <property type="entry name" value="ABC_transp_permease"/>
</dbReference>
<evidence type="ECO:0000256" key="5">
    <source>
        <dbReference type="ARBA" id="ARBA00023136"/>
    </source>
</evidence>
<evidence type="ECO:0000313" key="8">
    <source>
        <dbReference type="Proteomes" id="UP000648257"/>
    </source>
</evidence>
<keyword evidence="2" id="KW-1003">Cell membrane</keyword>
<dbReference type="PANTHER" id="PTHR30482">
    <property type="entry name" value="HIGH-AFFINITY BRANCHED-CHAIN AMINO ACID TRANSPORT SYSTEM PERMEASE"/>
    <property type="match status" value="1"/>
</dbReference>
<proteinExistence type="predicted"/>
<feature type="transmembrane region" description="Helical" evidence="6">
    <location>
        <begin position="59"/>
        <end position="79"/>
    </location>
</feature>
<dbReference type="EMBL" id="JACOFW010000001">
    <property type="protein sequence ID" value="MBC3806041.1"/>
    <property type="molecule type" value="Genomic_DNA"/>
</dbReference>
<comment type="caution">
    <text evidence="7">The sequence shown here is derived from an EMBL/GenBank/DDBJ whole genome shotgun (WGS) entry which is preliminary data.</text>
</comment>
<keyword evidence="4 6" id="KW-1133">Transmembrane helix</keyword>
<comment type="subcellular location">
    <subcellularLocation>
        <location evidence="1">Cell membrane</location>
        <topology evidence="1">Multi-pass membrane protein</topology>
    </subcellularLocation>
</comment>
<dbReference type="Proteomes" id="UP000648257">
    <property type="component" value="Unassembled WGS sequence"/>
</dbReference>
<feature type="transmembrane region" description="Helical" evidence="6">
    <location>
        <begin position="385"/>
        <end position="404"/>
    </location>
</feature>
<feature type="transmembrane region" description="Helical" evidence="6">
    <location>
        <begin position="170"/>
        <end position="188"/>
    </location>
</feature>
<evidence type="ECO:0000256" key="4">
    <source>
        <dbReference type="ARBA" id="ARBA00022989"/>
    </source>
</evidence>
<dbReference type="Pfam" id="PF02653">
    <property type="entry name" value="BPD_transp_2"/>
    <property type="match status" value="1"/>
</dbReference>
<keyword evidence="5 6" id="KW-0472">Membrane</keyword>
<dbReference type="PANTHER" id="PTHR30482:SF17">
    <property type="entry name" value="ABC TRANSPORTER ATP-BINDING PROTEIN"/>
    <property type="match status" value="1"/>
</dbReference>
<sequence>MPKRFWCSSSFFVAVLISGLLISAPLLWPSNAALNFLTQVCITAVLALSFNLLLGQTGLLSFGHAVYAGFGAYAAIYALNQVSAGIWFLPVSLVPIIGGLSGLFFGMLFGWISSKQSGLTFSMISLGIGELVFAGSAMFPTVFGGEGGKSANRVVGETWMGITFGPQIEITYLIIFWTLIAAGTMFFVTKTPLGKLANAVKENEERVAFLGVNPRYVRFLMLCISCFFAGVAGALSALHFEMATTDSFSLARSGAILFFTYIGGVSVFLGPVVGAILAVVMSVFLSELTPAWQLYLGLLFMFVVSFAPHGVSGMLLSWIDAAKGAKRQSHLSGLLVWTSLWLSASTFLCCGGVMMIELLYRWRFPSETFHPLVAFGITLAPHNNSSWLITSSSFVVGLVALKMVGQCRRRGQQ</sequence>
<protein>
    <submittedName>
        <fullName evidence="7">Branched-chain amino acid ABC transporter permease</fullName>
    </submittedName>
</protein>
<accession>A0ABR6X0Y3</accession>
<gene>
    <name evidence="7" type="ORF">H8K52_01630</name>
</gene>
<feature type="transmembrane region" description="Helical" evidence="6">
    <location>
        <begin position="331"/>
        <end position="356"/>
    </location>
</feature>